<dbReference type="HOGENOM" id="CLU_997329_0_0_1"/>
<feature type="region of interest" description="Disordered" evidence="1">
    <location>
        <begin position="1"/>
        <end position="36"/>
    </location>
</feature>
<name>H2YEB1_CIOSA</name>
<dbReference type="eggNOG" id="ENOG502S8BA">
    <property type="taxonomic scope" value="Eukaryota"/>
</dbReference>
<keyword evidence="3" id="KW-1185">Reference proteome</keyword>
<reference evidence="3" key="1">
    <citation type="submission" date="2003-08" db="EMBL/GenBank/DDBJ databases">
        <authorList>
            <person name="Birren B."/>
            <person name="Nusbaum C."/>
            <person name="Abebe A."/>
            <person name="Abouelleil A."/>
            <person name="Adekoya E."/>
            <person name="Ait-zahra M."/>
            <person name="Allen N."/>
            <person name="Allen T."/>
            <person name="An P."/>
            <person name="Anderson M."/>
            <person name="Anderson S."/>
            <person name="Arachchi H."/>
            <person name="Armbruster J."/>
            <person name="Bachantsang P."/>
            <person name="Baldwin J."/>
            <person name="Barry A."/>
            <person name="Bayul T."/>
            <person name="Blitshsteyn B."/>
            <person name="Bloom T."/>
            <person name="Blye J."/>
            <person name="Boguslavskiy L."/>
            <person name="Borowsky M."/>
            <person name="Boukhgalter B."/>
            <person name="Brunache A."/>
            <person name="Butler J."/>
            <person name="Calixte N."/>
            <person name="Calvo S."/>
            <person name="Camarata J."/>
            <person name="Campo K."/>
            <person name="Chang J."/>
            <person name="Cheshatsang Y."/>
            <person name="Citroen M."/>
            <person name="Collymore A."/>
            <person name="Considine T."/>
            <person name="Cook A."/>
            <person name="Cooke P."/>
            <person name="Corum B."/>
            <person name="Cuomo C."/>
            <person name="David R."/>
            <person name="Dawoe T."/>
            <person name="Degray S."/>
            <person name="Dodge S."/>
            <person name="Dooley K."/>
            <person name="Dorje P."/>
            <person name="Dorjee K."/>
            <person name="Dorris L."/>
            <person name="Duffey N."/>
            <person name="Dupes A."/>
            <person name="Elkins T."/>
            <person name="Engels R."/>
            <person name="Erickson J."/>
            <person name="Farina A."/>
            <person name="Faro S."/>
            <person name="Ferreira P."/>
            <person name="Fischer H."/>
            <person name="Fitzgerald M."/>
            <person name="Foley K."/>
            <person name="Gage D."/>
            <person name="Galagan J."/>
            <person name="Gearin G."/>
            <person name="Gnerre S."/>
            <person name="Gnirke A."/>
            <person name="Goyette A."/>
            <person name="Graham J."/>
            <person name="Grandbois E."/>
            <person name="Gyaltsen K."/>
            <person name="Hafez N."/>
            <person name="Hagopian D."/>
            <person name="Hagos B."/>
            <person name="Hall J."/>
            <person name="Hatcher B."/>
            <person name="Heller A."/>
            <person name="Higgins H."/>
            <person name="Honan T."/>
            <person name="Horn A."/>
            <person name="Houde N."/>
            <person name="Hughes L."/>
            <person name="Hulme W."/>
            <person name="Husby E."/>
            <person name="Iliev I."/>
            <person name="Jaffe D."/>
            <person name="Jones C."/>
            <person name="Kamal M."/>
            <person name="Kamat A."/>
            <person name="Kamvysselis M."/>
            <person name="Karlsson E."/>
            <person name="Kells C."/>
            <person name="Kieu A."/>
            <person name="Kisner P."/>
            <person name="Kodira C."/>
            <person name="Kulbokas E."/>
            <person name="Labutti K."/>
            <person name="Lama D."/>
            <person name="Landers T."/>
            <person name="Leger J."/>
            <person name="Levine S."/>
            <person name="Lewis D."/>
            <person name="Lewis T."/>
            <person name="Lindblad-toh K."/>
            <person name="Liu X."/>
            <person name="Lokyitsang T."/>
            <person name="Lokyitsang Y."/>
            <person name="Lucien O."/>
            <person name="Lui A."/>
            <person name="Ma L.J."/>
            <person name="Mabbitt R."/>
            <person name="Macdonald J."/>
            <person name="Maclean C."/>
            <person name="Major J."/>
            <person name="Manning J."/>
            <person name="Marabella R."/>
            <person name="Maru K."/>
            <person name="Matthews C."/>
            <person name="Mauceli E."/>
            <person name="Mccarthy M."/>
            <person name="Mcdonough S."/>
            <person name="Mcghee T."/>
            <person name="Meldrim J."/>
            <person name="Meneus L."/>
            <person name="Mesirov J."/>
            <person name="Mihalev A."/>
            <person name="Mihova T."/>
            <person name="Mikkelsen T."/>
            <person name="Mlenga V."/>
            <person name="Moru K."/>
            <person name="Mozes J."/>
            <person name="Mulrain L."/>
            <person name="Munson G."/>
            <person name="Naylor J."/>
            <person name="Newes C."/>
            <person name="Nguyen C."/>
            <person name="Nguyen N."/>
            <person name="Nguyen T."/>
            <person name="Nicol R."/>
            <person name="Nielsen C."/>
            <person name="Nizzari M."/>
            <person name="Norbu C."/>
            <person name="Norbu N."/>
            <person name="O'donnell P."/>
            <person name="Okoawo O."/>
            <person name="O'leary S."/>
            <person name="Omotosho B."/>
            <person name="O'neill K."/>
            <person name="Osman S."/>
            <person name="Parker S."/>
            <person name="Perrin D."/>
            <person name="Phunkhang P."/>
            <person name="Piqani B."/>
            <person name="Purcell S."/>
            <person name="Rachupka T."/>
            <person name="Ramasamy U."/>
            <person name="Rameau R."/>
            <person name="Ray V."/>
            <person name="Raymond C."/>
            <person name="Retta R."/>
            <person name="Richardson S."/>
            <person name="Rise C."/>
            <person name="Rodriguez J."/>
            <person name="Rogers J."/>
            <person name="Rogov P."/>
            <person name="Rutman M."/>
            <person name="Schupbach R."/>
            <person name="Seaman C."/>
            <person name="Settipalli S."/>
            <person name="Sharpe T."/>
            <person name="Sheridan J."/>
            <person name="Sherpa N."/>
            <person name="Shi J."/>
            <person name="Smirnov S."/>
            <person name="Smith C."/>
            <person name="Sougnez C."/>
            <person name="Spencer B."/>
            <person name="Stalker J."/>
            <person name="Stange-thomann N."/>
            <person name="Stavropoulos S."/>
            <person name="Stetson K."/>
            <person name="Stone C."/>
            <person name="Stone S."/>
            <person name="Stubbs M."/>
            <person name="Talamas J."/>
            <person name="Tchuinga P."/>
            <person name="Tenzing P."/>
            <person name="Tesfaye S."/>
            <person name="Theodore J."/>
            <person name="Thoulutsang Y."/>
            <person name="Topham K."/>
            <person name="Towey S."/>
            <person name="Tsamla T."/>
            <person name="Tsomo N."/>
            <person name="Vallee D."/>
            <person name="Vassiliev H."/>
            <person name="Venkataraman V."/>
            <person name="Vinson J."/>
            <person name="Vo A."/>
            <person name="Wade C."/>
            <person name="Wang S."/>
            <person name="Wangchuk T."/>
            <person name="Wangdi T."/>
            <person name="Whittaker C."/>
            <person name="Wilkinson J."/>
            <person name="Wu Y."/>
            <person name="Wyman D."/>
            <person name="Yadav S."/>
            <person name="Yang S."/>
            <person name="Yang X."/>
            <person name="Yeager S."/>
            <person name="Yee E."/>
            <person name="Young G."/>
            <person name="Zainoun J."/>
            <person name="Zembeck L."/>
            <person name="Zimmer A."/>
            <person name="Zody M."/>
            <person name="Lander E."/>
        </authorList>
    </citation>
    <scope>NUCLEOTIDE SEQUENCE [LARGE SCALE GENOMIC DNA]</scope>
</reference>
<evidence type="ECO:0000313" key="3">
    <source>
        <dbReference type="Proteomes" id="UP000007875"/>
    </source>
</evidence>
<dbReference type="AlphaFoldDB" id="H2YEB1"/>
<dbReference type="GeneTree" id="ENSGT01150000290684"/>
<evidence type="ECO:0000313" key="2">
    <source>
        <dbReference type="Ensembl" id="ENSCSAVP00000003659.1"/>
    </source>
</evidence>
<dbReference type="InterPro" id="IPR000956">
    <property type="entry name" value="Stathmin_fam"/>
</dbReference>
<proteinExistence type="predicted"/>
<feature type="region of interest" description="Disordered" evidence="1">
    <location>
        <begin position="224"/>
        <end position="267"/>
    </location>
</feature>
<dbReference type="Ensembl" id="ENSCSAVT00000003715.1">
    <property type="protein sequence ID" value="ENSCSAVP00000003659.1"/>
    <property type="gene ID" value="ENSCSAVG00000002169.1"/>
</dbReference>
<dbReference type="OMA" id="TEYSHPN"/>
<dbReference type="Pfam" id="PF00836">
    <property type="entry name" value="Stathmin"/>
    <property type="match status" value="1"/>
</dbReference>
<dbReference type="InParanoid" id="H2YEB1"/>
<dbReference type="Proteomes" id="UP000007875">
    <property type="component" value="Unassembled WGS sequence"/>
</dbReference>
<organism evidence="2 3">
    <name type="scientific">Ciona savignyi</name>
    <name type="common">Pacific transparent sea squirt</name>
    <dbReference type="NCBI Taxonomy" id="51511"/>
    <lineage>
        <taxon>Eukaryota</taxon>
        <taxon>Metazoa</taxon>
        <taxon>Chordata</taxon>
        <taxon>Tunicata</taxon>
        <taxon>Ascidiacea</taxon>
        <taxon>Phlebobranchia</taxon>
        <taxon>Cionidae</taxon>
        <taxon>Ciona</taxon>
    </lineage>
</organism>
<accession>H2YEB1</accession>
<feature type="compositionally biased region" description="Basic and acidic residues" evidence="1">
    <location>
        <begin position="157"/>
        <end position="190"/>
    </location>
</feature>
<dbReference type="InterPro" id="IPR036002">
    <property type="entry name" value="Stathmin_sf"/>
</dbReference>
<sequence>MGCGPSKDSVKAITTNEDGQIRSKSASKTKVVSTKQSMINESDATIVESNKSTSAKSRDSGIQEMDYGQLNDIITENSDPNLVQRIETDGRPQTPGQQFNSKSAGRERMRSKAILEELEAEGLITSTKVEKGGASFEVKVGPSQLLEPLAPIRRPPPRLEKLKREPSSLTKADLDHKLKAAEERRKKTLEKKTSRLAMQLAKDKELAKKIEINSDTLEYENQLSRDPFNQARGDVVHNTDPNKTIFDEGSLSSLEDGDAANNTKASDDFYTNLNSQIFD</sequence>
<evidence type="ECO:0008006" key="4">
    <source>
        <dbReference type="Google" id="ProtNLM"/>
    </source>
</evidence>
<dbReference type="SUPFAM" id="SSF101494">
    <property type="entry name" value="Stathmin"/>
    <property type="match status" value="1"/>
</dbReference>
<feature type="compositionally biased region" description="Low complexity" evidence="1">
    <location>
        <begin position="23"/>
        <end position="35"/>
    </location>
</feature>
<feature type="compositionally biased region" description="Polar residues" evidence="1">
    <location>
        <begin position="94"/>
        <end position="103"/>
    </location>
</feature>
<reference evidence="2" key="2">
    <citation type="submission" date="2025-08" db="UniProtKB">
        <authorList>
            <consortium name="Ensembl"/>
        </authorList>
    </citation>
    <scope>IDENTIFICATION</scope>
</reference>
<evidence type="ECO:0000256" key="1">
    <source>
        <dbReference type="SAM" id="MobiDB-lite"/>
    </source>
</evidence>
<feature type="region of interest" description="Disordered" evidence="1">
    <location>
        <begin position="86"/>
        <end position="109"/>
    </location>
</feature>
<reference evidence="2" key="3">
    <citation type="submission" date="2025-09" db="UniProtKB">
        <authorList>
            <consortium name="Ensembl"/>
        </authorList>
    </citation>
    <scope>IDENTIFICATION</scope>
</reference>
<feature type="region of interest" description="Disordered" evidence="1">
    <location>
        <begin position="147"/>
        <end position="190"/>
    </location>
</feature>
<dbReference type="GO" id="GO:0031110">
    <property type="term" value="P:regulation of microtubule polymerization or depolymerization"/>
    <property type="evidence" value="ECO:0007669"/>
    <property type="project" value="InterPro"/>
</dbReference>
<protein>
    <recommendedName>
        <fullName evidence="4">Stathmin domain-containing protein 1</fullName>
    </recommendedName>
</protein>